<evidence type="ECO:0000256" key="1">
    <source>
        <dbReference type="ARBA" id="ARBA00022741"/>
    </source>
</evidence>
<dbReference type="Pfam" id="PF00271">
    <property type="entry name" value="Helicase_C"/>
    <property type="match status" value="1"/>
</dbReference>
<evidence type="ECO:0000259" key="7">
    <source>
        <dbReference type="PROSITE" id="PS51192"/>
    </source>
</evidence>
<dbReference type="PANTHER" id="PTHR47959:SF13">
    <property type="entry name" value="ATP-DEPENDENT RNA HELICASE RHLE"/>
    <property type="match status" value="1"/>
</dbReference>
<keyword evidence="4" id="KW-0067">ATP-binding</keyword>
<proteinExistence type="inferred from homology"/>
<dbReference type="GO" id="GO:0005829">
    <property type="term" value="C:cytosol"/>
    <property type="evidence" value="ECO:0007669"/>
    <property type="project" value="TreeGrafter"/>
</dbReference>
<evidence type="ECO:0000256" key="4">
    <source>
        <dbReference type="ARBA" id="ARBA00022840"/>
    </source>
</evidence>
<dbReference type="CDD" id="cd00268">
    <property type="entry name" value="DEADc"/>
    <property type="match status" value="1"/>
</dbReference>
<gene>
    <name evidence="9" type="ORF">B0F89_12733</name>
</gene>
<feature type="compositionally biased region" description="Basic residues" evidence="6">
    <location>
        <begin position="343"/>
        <end position="353"/>
    </location>
</feature>
<evidence type="ECO:0000313" key="10">
    <source>
        <dbReference type="Proteomes" id="UP000239861"/>
    </source>
</evidence>
<evidence type="ECO:0000313" key="9">
    <source>
        <dbReference type="EMBL" id="PPK60212.1"/>
    </source>
</evidence>
<comment type="caution">
    <text evidence="9">The sequence shown here is derived from an EMBL/GenBank/DDBJ whole genome shotgun (WGS) entry which is preliminary data.</text>
</comment>
<keyword evidence="2" id="KW-0378">Hydrolase</keyword>
<evidence type="ECO:0000259" key="8">
    <source>
        <dbReference type="PROSITE" id="PS51194"/>
    </source>
</evidence>
<dbReference type="GO" id="GO:0003724">
    <property type="term" value="F:RNA helicase activity"/>
    <property type="evidence" value="ECO:0007669"/>
    <property type="project" value="TreeGrafter"/>
</dbReference>
<evidence type="ECO:0000256" key="3">
    <source>
        <dbReference type="ARBA" id="ARBA00022806"/>
    </source>
</evidence>
<keyword evidence="1" id="KW-0547">Nucleotide-binding</keyword>
<evidence type="ECO:0000256" key="2">
    <source>
        <dbReference type="ARBA" id="ARBA00022801"/>
    </source>
</evidence>
<reference evidence="9 10" key="1">
    <citation type="submission" date="2018-02" db="EMBL/GenBank/DDBJ databases">
        <title>Subsurface microbial communities from deep shales in Ohio and West Virginia, USA.</title>
        <authorList>
            <person name="Wrighton K."/>
        </authorList>
    </citation>
    <scope>NUCLEOTIDE SEQUENCE [LARGE SCALE GENOMIC DNA]</scope>
    <source>
        <strain evidence="9 10">MARC-MIP3H16</strain>
    </source>
</reference>
<dbReference type="EMBL" id="PTIW01000027">
    <property type="protein sequence ID" value="PPK60212.1"/>
    <property type="molecule type" value="Genomic_DNA"/>
</dbReference>
<dbReference type="PROSITE" id="PS51192">
    <property type="entry name" value="HELICASE_ATP_BIND_1"/>
    <property type="match status" value="1"/>
</dbReference>
<feature type="compositionally biased region" description="Basic and acidic residues" evidence="6">
    <location>
        <begin position="354"/>
        <end position="364"/>
    </location>
</feature>
<dbReference type="AlphaFoldDB" id="A0AB36ZTY5"/>
<dbReference type="PROSITE" id="PS51194">
    <property type="entry name" value="HELICASE_CTER"/>
    <property type="match status" value="1"/>
</dbReference>
<dbReference type="GO" id="GO:0016787">
    <property type="term" value="F:hydrolase activity"/>
    <property type="evidence" value="ECO:0007669"/>
    <property type="project" value="UniProtKB-KW"/>
</dbReference>
<evidence type="ECO:0000256" key="5">
    <source>
        <dbReference type="ARBA" id="ARBA00038437"/>
    </source>
</evidence>
<protein>
    <submittedName>
        <fullName evidence="9">ATP-dependent RNA helicase RhlE</fullName>
    </submittedName>
</protein>
<dbReference type="GO" id="GO:0005524">
    <property type="term" value="F:ATP binding"/>
    <property type="evidence" value="ECO:0007669"/>
    <property type="project" value="UniProtKB-KW"/>
</dbReference>
<evidence type="ECO:0000256" key="6">
    <source>
        <dbReference type="SAM" id="MobiDB-lite"/>
    </source>
</evidence>
<dbReference type="InterPro" id="IPR001650">
    <property type="entry name" value="Helicase_C-like"/>
</dbReference>
<dbReference type="Proteomes" id="UP000239861">
    <property type="component" value="Unassembled WGS sequence"/>
</dbReference>
<dbReference type="CDD" id="cd18787">
    <property type="entry name" value="SF2_C_DEAD"/>
    <property type="match status" value="1"/>
</dbReference>
<dbReference type="PANTHER" id="PTHR47959">
    <property type="entry name" value="ATP-DEPENDENT RNA HELICASE RHLE-RELATED"/>
    <property type="match status" value="1"/>
</dbReference>
<dbReference type="InterPro" id="IPR050079">
    <property type="entry name" value="DEAD_box_RNA_helicase"/>
</dbReference>
<organism evidence="9 10">
    <name type="scientific">Malaciobacter marinus</name>
    <dbReference type="NCBI Taxonomy" id="505249"/>
    <lineage>
        <taxon>Bacteria</taxon>
        <taxon>Pseudomonadati</taxon>
        <taxon>Campylobacterota</taxon>
        <taxon>Epsilonproteobacteria</taxon>
        <taxon>Campylobacterales</taxon>
        <taxon>Arcobacteraceae</taxon>
        <taxon>Malaciobacter</taxon>
    </lineage>
</organism>
<name>A0AB36ZTY5_9BACT</name>
<dbReference type="SMART" id="SM00487">
    <property type="entry name" value="DEXDc"/>
    <property type="match status" value="1"/>
</dbReference>
<dbReference type="SMART" id="SM00490">
    <property type="entry name" value="HELICc"/>
    <property type="match status" value="1"/>
</dbReference>
<accession>A0AB36ZTY5</accession>
<dbReference type="SUPFAM" id="SSF52540">
    <property type="entry name" value="P-loop containing nucleoside triphosphate hydrolases"/>
    <property type="match status" value="1"/>
</dbReference>
<sequence>MLEQLKEEIDYSKKRVPRVLIIVPTRELVNQIARNISNYSRHLNIKHAVSYGGVSNKLQAEKIKKGVDIIVATPGRLLDHVENKILSISSINRVILDEADTILEMGFIDEVKRILAQVSQYRQISMFSATISQNVKKLAKEFLNKPTVVELTNVRQRVDAIEHTAYKIDSFKKIEMLSFLIGSKNYHKVLVFVNTKKIADEITQQFNLDGLSTLCIHGDIKQPARARALRDFKSDKIRVLVATDIAGRGIDIEDLPYVVNFELPLSTDDFTHRVGRTARAGKTGQAITLVCANEYKQLEKIEKDLMITIKRLVLDEYELTEKQPRLFKKKKKKLTEKKNITKPVKKVASKKTTKRDSNRNFRGK</sequence>
<feature type="domain" description="Helicase C-terminal" evidence="8">
    <location>
        <begin position="173"/>
        <end position="320"/>
    </location>
</feature>
<dbReference type="InterPro" id="IPR014001">
    <property type="entry name" value="Helicase_ATP-bd"/>
</dbReference>
<feature type="region of interest" description="Disordered" evidence="6">
    <location>
        <begin position="328"/>
        <end position="364"/>
    </location>
</feature>
<dbReference type="Pfam" id="PF00270">
    <property type="entry name" value="DEAD"/>
    <property type="match status" value="1"/>
</dbReference>
<dbReference type="InterPro" id="IPR027417">
    <property type="entry name" value="P-loop_NTPase"/>
</dbReference>
<dbReference type="InterPro" id="IPR044742">
    <property type="entry name" value="DEAD/DEAH_RhlB"/>
</dbReference>
<feature type="domain" description="Helicase ATP-binding" evidence="7">
    <location>
        <begin position="1"/>
        <end position="149"/>
    </location>
</feature>
<keyword evidence="3 9" id="KW-0347">Helicase</keyword>
<dbReference type="InterPro" id="IPR011545">
    <property type="entry name" value="DEAD/DEAH_box_helicase_dom"/>
</dbReference>
<dbReference type="Gene3D" id="3.40.50.300">
    <property type="entry name" value="P-loop containing nucleotide triphosphate hydrolases"/>
    <property type="match status" value="2"/>
</dbReference>
<comment type="similarity">
    <text evidence="5">Belongs to the DEAD box helicase family.</text>
</comment>
<dbReference type="GO" id="GO:0003676">
    <property type="term" value="F:nucleic acid binding"/>
    <property type="evidence" value="ECO:0007669"/>
    <property type="project" value="InterPro"/>
</dbReference>